<protein>
    <submittedName>
        <fullName evidence="5">Hydroxymethylglutaryl-CoA lyase</fullName>
    </submittedName>
</protein>
<organism evidence="5 6">
    <name type="scientific">Parvibium lacunae</name>
    <dbReference type="NCBI Taxonomy" id="1888893"/>
    <lineage>
        <taxon>Bacteria</taxon>
        <taxon>Pseudomonadati</taxon>
        <taxon>Pseudomonadota</taxon>
        <taxon>Betaproteobacteria</taxon>
        <taxon>Burkholderiales</taxon>
        <taxon>Alcaligenaceae</taxon>
        <taxon>Parvibium</taxon>
    </lineage>
</organism>
<gene>
    <name evidence="5" type="ORF">DU000_10155</name>
</gene>
<dbReference type="Proteomes" id="UP000252357">
    <property type="component" value="Unassembled WGS sequence"/>
</dbReference>
<dbReference type="Pfam" id="PF00682">
    <property type="entry name" value="HMGL-like"/>
    <property type="match status" value="1"/>
</dbReference>
<dbReference type="InterPro" id="IPR043594">
    <property type="entry name" value="HMGL"/>
</dbReference>
<dbReference type="PANTHER" id="PTHR42738:SF7">
    <property type="entry name" value="HYDROXYMETHYLGLUTARYL-COA LYASE"/>
    <property type="match status" value="1"/>
</dbReference>
<dbReference type="NCBIfam" id="NF004283">
    <property type="entry name" value="PRK05692.1"/>
    <property type="match status" value="1"/>
</dbReference>
<sequence>MNRIKLNEVVMRDGLQSEATLLSTADKLRLLNTLSALGFAKIEVSSFVSPKAIPQLADAEAVFQAMDRHPATRYTALIPNIKGAQRAAACCVDEFNLVMSVSASHNQANLRMSQADSFDQLSEITGLARQQQIALNVSLSCAFGCPYEGDIPLTTVTSWVERWLAQGVSAITLCDTTGMAYPSQVDLFISHLTQHYPELALTLHFHNTRGLGLANLLEAYRLGMRSFDTSLGGLGGCPFAPGATGNVCTEDVVHALQLEGADCEISLPALLQANTLLKTLVGHPLVSQVGLAGSRLHKPDSTV</sequence>
<dbReference type="AlphaFoldDB" id="A0A368L0U1"/>
<dbReference type="GO" id="GO:0046872">
    <property type="term" value="F:metal ion binding"/>
    <property type="evidence" value="ECO:0007669"/>
    <property type="project" value="UniProtKB-KW"/>
</dbReference>
<dbReference type="GO" id="GO:0046951">
    <property type="term" value="P:ketone body biosynthetic process"/>
    <property type="evidence" value="ECO:0007669"/>
    <property type="project" value="TreeGrafter"/>
</dbReference>
<dbReference type="GO" id="GO:0006552">
    <property type="term" value="P:L-leucine catabolic process"/>
    <property type="evidence" value="ECO:0007669"/>
    <property type="project" value="TreeGrafter"/>
</dbReference>
<evidence type="ECO:0000259" key="4">
    <source>
        <dbReference type="PROSITE" id="PS50991"/>
    </source>
</evidence>
<evidence type="ECO:0000256" key="2">
    <source>
        <dbReference type="ARBA" id="ARBA00022723"/>
    </source>
</evidence>
<name>A0A368L0U1_9BURK</name>
<evidence type="ECO:0000313" key="5">
    <source>
        <dbReference type="EMBL" id="RCS57156.1"/>
    </source>
</evidence>
<dbReference type="GO" id="GO:0004419">
    <property type="term" value="F:hydroxymethylglutaryl-CoA lyase activity"/>
    <property type="evidence" value="ECO:0007669"/>
    <property type="project" value="TreeGrafter"/>
</dbReference>
<evidence type="ECO:0000256" key="3">
    <source>
        <dbReference type="ARBA" id="ARBA00023239"/>
    </source>
</evidence>
<dbReference type="PROSITE" id="PS50991">
    <property type="entry name" value="PYR_CT"/>
    <property type="match status" value="1"/>
</dbReference>
<proteinExistence type="inferred from homology"/>
<dbReference type="SUPFAM" id="SSF51569">
    <property type="entry name" value="Aldolase"/>
    <property type="match status" value="1"/>
</dbReference>
<dbReference type="EMBL" id="QPGB01000004">
    <property type="protein sequence ID" value="RCS57156.1"/>
    <property type="molecule type" value="Genomic_DNA"/>
</dbReference>
<evidence type="ECO:0000256" key="1">
    <source>
        <dbReference type="ARBA" id="ARBA00009405"/>
    </source>
</evidence>
<accession>A0A368L0U1</accession>
<keyword evidence="6" id="KW-1185">Reference proteome</keyword>
<evidence type="ECO:0000313" key="6">
    <source>
        <dbReference type="Proteomes" id="UP000252357"/>
    </source>
</evidence>
<dbReference type="InterPro" id="IPR013785">
    <property type="entry name" value="Aldolase_TIM"/>
</dbReference>
<comment type="similarity">
    <text evidence="1">Belongs to the HMG-CoA lyase family.</text>
</comment>
<dbReference type="RefSeq" id="WP_114403298.1">
    <property type="nucleotide sequence ID" value="NZ_QPGB01000004.1"/>
</dbReference>
<comment type="caution">
    <text evidence="5">The sequence shown here is derived from an EMBL/GenBank/DDBJ whole genome shotgun (WGS) entry which is preliminary data.</text>
</comment>
<keyword evidence="3 5" id="KW-0456">Lyase</keyword>
<dbReference type="OrthoDB" id="9784013at2"/>
<dbReference type="InterPro" id="IPR000891">
    <property type="entry name" value="PYR_CT"/>
</dbReference>
<reference evidence="5 6" key="1">
    <citation type="journal article" date="2018" name="Int. J. Syst. Evol. Microbiol.">
        <title>Parvibium lacunae gen. nov., sp. nov., a new member of the family Alcaligenaceae isolated from a freshwater pond.</title>
        <authorList>
            <person name="Chen W.M."/>
            <person name="Xie P.B."/>
            <person name="Hsu M.Y."/>
            <person name="Sheu S.Y."/>
        </authorList>
    </citation>
    <scope>NUCLEOTIDE SEQUENCE [LARGE SCALE GENOMIC DNA]</scope>
    <source>
        <strain evidence="5 6">KMB9</strain>
    </source>
</reference>
<dbReference type="Gene3D" id="3.20.20.70">
    <property type="entry name" value="Aldolase class I"/>
    <property type="match status" value="1"/>
</dbReference>
<keyword evidence="2" id="KW-0479">Metal-binding</keyword>
<feature type="domain" description="Pyruvate carboxyltransferase" evidence="4">
    <location>
        <begin position="4"/>
        <end position="271"/>
    </location>
</feature>
<dbReference type="CDD" id="cd07938">
    <property type="entry name" value="DRE_TIM_HMGL"/>
    <property type="match status" value="1"/>
</dbReference>
<dbReference type="PANTHER" id="PTHR42738">
    <property type="entry name" value="HYDROXYMETHYLGLUTARYL-COA LYASE"/>
    <property type="match status" value="1"/>
</dbReference>